<evidence type="ECO:0000256" key="2">
    <source>
        <dbReference type="SAM" id="Phobius"/>
    </source>
</evidence>
<sequence length="1121" mass="122321">MASSSRRSARNRGGTLADEGDPFIIGAPMAPRDRGAMAMAPALPRGHQSLLRRYWVSPWLTRGTGVASDSPLFRRTLNHRWTGNGWLSIDRELADEEFCNCLEQAGVLHSILISRSLNMFRDTEALRQLMLPILGDQDSAEVERPPEELKVEAALADYIGRKNTSLGTQVASKCIFGEPPAYSIKLLYFRIAIKITVGVCFPLAPLLLGQLYTQLDLLHAEELVGLSCHMVATAFNSFVVYTFLWEHALDYITKGRKPYEAKNKFATMAEEVAVRLGDFQRDVPVVYRWMGCKLCDHSLISSLDHESKVCWRPYGVTHRGFVYNSVMSGFRDVEAQDYTLIAEDTRSLTYLSTTNAGWLPVLSSGKLQFTAYCDYRMRRQFGFNEEVPAVIGVAAGEIPTINPFLKAKAFAYWSSVAPRVMIPSGDRVDIYTTDMSNYWRELMATMVEFRNNGRGDIFHLLWHLVGGRRTVSIGTPTAKKGKSDISKKREALSRDSPVKASKKKKTVAARAGGSRGVVIHEATIQDPLPVEESVTQGVSTPLSKRPVRKIRAGRKTSTALAFSSLSAYVTARKSTRGIVYSERRSKQRSDTLHRVPLVIPEDLYSSSSSSDKTDSSGAAAEEVEDEDDKIAAEETASDEETIVAEVTSDDEATAMDASSGEEGTVVEASTNEDIVSMYEVETAEASFDNVLVASASNPRSVERASDEHIAVGAVTSAMRAAEAEPIAITSSGGTAQGNPSRSDNRMDPSLFDSSPPTRHYVQRAPRGSIVSTDSERTISATPMVPTLSSPPRKSGGADSTPVVIAAMVSAATTVQEDKTVPTATEETPGNEEVPVHISDIPEEATASENPVLADVLPGSDIPVMEGTFAQDLADDVSMEDMVETHDSYDAVFAGIEDHVAGTQAADLEVTALAATHMSPTKTAGRGNKAITEEGGRHQTVAVESAAMGQPGLLSTTRPATLGSSILAEMDAFFQEFDRMSVSSCHAEHFWIFDDVKVEFHGFRVPQGGVRSMLTLLCCVLAHMEHTKLEDVSEVHILEWKAVVQEITREGFKFNFILDYLQRLAHDIFSRRILAELRAVEARAVALRDALSIIAPDLWDLASARGVSAEPHVGSVLYGLLA</sequence>
<evidence type="ECO:0000256" key="1">
    <source>
        <dbReference type="SAM" id="MobiDB-lite"/>
    </source>
</evidence>
<name>A0A2N9GY42_FAGSY</name>
<keyword evidence="2" id="KW-0812">Transmembrane</keyword>
<feature type="compositionally biased region" description="Polar residues" evidence="1">
    <location>
        <begin position="728"/>
        <end position="741"/>
    </location>
</feature>
<dbReference type="AlphaFoldDB" id="A0A2N9GY42"/>
<feature type="region of interest" description="Disordered" evidence="1">
    <location>
        <begin position="724"/>
        <end position="799"/>
    </location>
</feature>
<feature type="compositionally biased region" description="Low complexity" evidence="1">
    <location>
        <begin position="605"/>
        <end position="620"/>
    </location>
</feature>
<evidence type="ECO:0000313" key="3">
    <source>
        <dbReference type="EMBL" id="SPD04555.1"/>
    </source>
</evidence>
<organism evidence="3">
    <name type="scientific">Fagus sylvatica</name>
    <name type="common">Beechnut</name>
    <dbReference type="NCBI Taxonomy" id="28930"/>
    <lineage>
        <taxon>Eukaryota</taxon>
        <taxon>Viridiplantae</taxon>
        <taxon>Streptophyta</taxon>
        <taxon>Embryophyta</taxon>
        <taxon>Tracheophyta</taxon>
        <taxon>Spermatophyta</taxon>
        <taxon>Magnoliopsida</taxon>
        <taxon>eudicotyledons</taxon>
        <taxon>Gunneridae</taxon>
        <taxon>Pentapetalae</taxon>
        <taxon>rosids</taxon>
        <taxon>fabids</taxon>
        <taxon>Fagales</taxon>
        <taxon>Fagaceae</taxon>
        <taxon>Fagus</taxon>
    </lineage>
</organism>
<dbReference type="EMBL" id="OIVN01002549">
    <property type="protein sequence ID" value="SPD04555.1"/>
    <property type="molecule type" value="Genomic_DNA"/>
</dbReference>
<feature type="compositionally biased region" description="Polar residues" evidence="1">
    <location>
        <begin position="769"/>
        <end position="791"/>
    </location>
</feature>
<evidence type="ECO:0008006" key="4">
    <source>
        <dbReference type="Google" id="ProtNLM"/>
    </source>
</evidence>
<feature type="transmembrane region" description="Helical" evidence="2">
    <location>
        <begin position="191"/>
        <end position="212"/>
    </location>
</feature>
<keyword evidence="2" id="KW-1133">Transmembrane helix</keyword>
<gene>
    <name evidence="3" type="ORF">FSB_LOCUS32437</name>
</gene>
<feature type="region of interest" description="Disordered" evidence="1">
    <location>
        <begin position="602"/>
        <end position="643"/>
    </location>
</feature>
<feature type="compositionally biased region" description="Basic and acidic residues" evidence="1">
    <location>
        <begin position="481"/>
        <end position="497"/>
    </location>
</feature>
<reference evidence="3" key="1">
    <citation type="submission" date="2018-02" db="EMBL/GenBank/DDBJ databases">
        <authorList>
            <person name="Cohen D.B."/>
            <person name="Kent A.D."/>
        </authorList>
    </citation>
    <scope>NUCLEOTIDE SEQUENCE</scope>
</reference>
<feature type="region of interest" description="Disordered" evidence="1">
    <location>
        <begin position="475"/>
        <end position="506"/>
    </location>
</feature>
<feature type="region of interest" description="Disordered" evidence="1">
    <location>
        <begin position="1"/>
        <end position="20"/>
    </location>
</feature>
<protein>
    <recommendedName>
        <fullName evidence="4">Aminotransferase-like plant mobile domain-containing protein</fullName>
    </recommendedName>
</protein>
<keyword evidence="2" id="KW-0472">Membrane</keyword>
<proteinExistence type="predicted"/>
<accession>A0A2N9GY42</accession>